<name>R7ZVY5_9BACT</name>
<dbReference type="GO" id="GO:0045493">
    <property type="term" value="P:xylan catabolic process"/>
    <property type="evidence" value="ECO:0007669"/>
    <property type="project" value="UniProtKB-KW"/>
</dbReference>
<dbReference type="InterPro" id="IPR039743">
    <property type="entry name" value="6GAL/EXGAL"/>
</dbReference>
<dbReference type="RefSeq" id="WP_010853588.1">
    <property type="nucleotide sequence ID" value="NZ_AQHR01000041.1"/>
</dbReference>
<dbReference type="Pfam" id="PF14587">
    <property type="entry name" value="Glyco_hydr_30_2"/>
    <property type="match status" value="1"/>
</dbReference>
<sequence length="515" mass="57625">MRIAYYLFSLAFIACSFQVGKDPYDPMSESVVIQVNLSETHQTIAHFGASDAWSCQFVGNWPDGKRDRIADLLFSRSFEADGSPTGIGLSLWRFNLGAGSASQGVASGIRDPWRRAPSVMDERGDFDPDRQQGQLWFARAAKDRGVENLLVFLNSPPVWLTRNGKAYTDSGNESNLPPSKHAEFGTYMAKAIAGMEGMGLSVQYISPVNEPQWDWEDGGQEGTPFWNEEIASITHALNSALETENLTAQIDLAEAGQIQYLYETYNRPGRSDQINAFFQPESEFYLGNLPRVSKSISGHSYFTTSPAEDSRAKRLQLRSAISAASGLSFWMSEYCILGDNAGEIRGNKRDLGMDAALYMARVIHQDLTLANASAWHWWLAVSPYDYKDGLIYVDKNEHDGEIYESKMLWVLGNYSRFIKPGFQRFDVETQHKHGDQTLMVSGFRSTEAKEMVFVIVNPAETTIPVDFSSIDLENFQLTCYLTDKQSNLKPFAADKNNSELAVPNRSVMTIVALEK</sequence>
<feature type="chain" id="PRO_5004451135" evidence="1">
    <location>
        <begin position="22"/>
        <end position="515"/>
    </location>
</feature>
<evidence type="ECO:0000259" key="2">
    <source>
        <dbReference type="Pfam" id="PF14587"/>
    </source>
</evidence>
<dbReference type="PROSITE" id="PS51257">
    <property type="entry name" value="PROKAR_LIPOPROTEIN"/>
    <property type="match status" value="1"/>
</dbReference>
<dbReference type="AlphaFoldDB" id="R7ZVY5"/>
<evidence type="ECO:0000313" key="4">
    <source>
        <dbReference type="Proteomes" id="UP000013909"/>
    </source>
</evidence>
<reference evidence="3 4" key="1">
    <citation type="submission" date="2013-02" db="EMBL/GenBank/DDBJ databases">
        <title>A novel strain isolated from Lonar lake, Maharashtra, India.</title>
        <authorList>
            <person name="Singh A."/>
        </authorList>
    </citation>
    <scope>NUCLEOTIDE SEQUENCE [LARGE SCALE GENOMIC DNA]</scope>
    <source>
        <strain evidence="3 4">AK24</strain>
    </source>
</reference>
<dbReference type="PANTHER" id="PTHR42767:SF1">
    <property type="entry name" value="ENDO-BETA-1,6-GALACTANASE-LIKE DOMAIN-CONTAINING PROTEIN"/>
    <property type="match status" value="1"/>
</dbReference>
<dbReference type="InterPro" id="IPR013780">
    <property type="entry name" value="Glyco_hydro_b"/>
</dbReference>
<protein>
    <submittedName>
        <fullName evidence="3">Putative xylanase</fullName>
    </submittedName>
</protein>
<evidence type="ECO:0000256" key="1">
    <source>
        <dbReference type="SAM" id="SignalP"/>
    </source>
</evidence>
<comment type="caution">
    <text evidence="3">The sequence shown here is derived from an EMBL/GenBank/DDBJ whole genome shotgun (WGS) entry which is preliminary data.</text>
</comment>
<dbReference type="SUPFAM" id="SSF51445">
    <property type="entry name" value="(Trans)glycosidases"/>
    <property type="match status" value="1"/>
</dbReference>
<accession>R7ZVY5</accession>
<keyword evidence="4" id="KW-1185">Reference proteome</keyword>
<dbReference type="GO" id="GO:0004553">
    <property type="term" value="F:hydrolase activity, hydrolyzing O-glycosyl compounds"/>
    <property type="evidence" value="ECO:0007669"/>
    <property type="project" value="InterPro"/>
</dbReference>
<evidence type="ECO:0000313" key="3">
    <source>
        <dbReference type="EMBL" id="EON78247.1"/>
    </source>
</evidence>
<dbReference type="Gene3D" id="3.20.20.80">
    <property type="entry name" value="Glycosidases"/>
    <property type="match status" value="1"/>
</dbReference>
<feature type="signal peptide" evidence="1">
    <location>
        <begin position="1"/>
        <end position="21"/>
    </location>
</feature>
<proteinExistence type="predicted"/>
<keyword evidence="3" id="KW-0378">Hydrolase</keyword>
<keyword evidence="3" id="KW-0858">Xylan degradation</keyword>
<dbReference type="PATRIC" id="fig|1288963.3.peg.1440"/>
<dbReference type="Proteomes" id="UP000013909">
    <property type="component" value="Unassembled WGS sequence"/>
</dbReference>
<dbReference type="OrthoDB" id="9806701at2"/>
<dbReference type="STRING" id="1232681.ADIS_1444"/>
<organism evidence="3 4">
    <name type="scientific">Lunatimonas lonarensis</name>
    <dbReference type="NCBI Taxonomy" id="1232681"/>
    <lineage>
        <taxon>Bacteria</taxon>
        <taxon>Pseudomonadati</taxon>
        <taxon>Bacteroidota</taxon>
        <taxon>Cytophagia</taxon>
        <taxon>Cytophagales</taxon>
        <taxon>Cyclobacteriaceae</taxon>
    </lineage>
</organism>
<dbReference type="Gene3D" id="2.60.40.1180">
    <property type="entry name" value="Golgi alpha-mannosidase II"/>
    <property type="match status" value="1"/>
</dbReference>
<keyword evidence="3" id="KW-0119">Carbohydrate metabolism</keyword>
<keyword evidence="3" id="KW-0326">Glycosidase</keyword>
<keyword evidence="3" id="KW-0624">Polysaccharide degradation</keyword>
<dbReference type="EMBL" id="AQHR01000041">
    <property type="protein sequence ID" value="EON78247.1"/>
    <property type="molecule type" value="Genomic_DNA"/>
</dbReference>
<gene>
    <name evidence="3" type="ORF">ADIS_1444</name>
</gene>
<dbReference type="PANTHER" id="PTHR42767">
    <property type="entry name" value="ENDO-BETA-1,6-GALACTANASE"/>
    <property type="match status" value="1"/>
</dbReference>
<keyword evidence="1" id="KW-0732">Signal</keyword>
<dbReference type="InterPro" id="IPR039514">
    <property type="entry name" value="6GAL-like"/>
</dbReference>
<feature type="domain" description="Endo-beta-1,6-galactanase-like" evidence="2">
    <location>
        <begin position="31"/>
        <end position="392"/>
    </location>
</feature>
<dbReference type="InterPro" id="IPR017853">
    <property type="entry name" value="GH"/>
</dbReference>